<dbReference type="PRINTS" id="PR00205">
    <property type="entry name" value="CADHERIN"/>
</dbReference>
<dbReference type="AlphaFoldDB" id="A0AAW0I9E5"/>
<evidence type="ECO:0000256" key="11">
    <source>
        <dbReference type="ARBA" id="ARBA00023018"/>
    </source>
</evidence>
<dbReference type="SUPFAM" id="SSF49899">
    <property type="entry name" value="Concanavalin A-like lectins/glucanases"/>
    <property type="match status" value="1"/>
</dbReference>
<evidence type="ECO:0000256" key="13">
    <source>
        <dbReference type="ARBA" id="ARBA00023180"/>
    </source>
</evidence>
<dbReference type="PROSITE" id="PS50268">
    <property type="entry name" value="CADHERIN_2"/>
    <property type="match status" value="2"/>
</dbReference>
<keyword evidence="7" id="KW-0677">Repeat</keyword>
<organism evidence="27 28">
    <name type="scientific">Myodes glareolus</name>
    <name type="common">Bank vole</name>
    <name type="synonym">Clethrionomys glareolus</name>
    <dbReference type="NCBI Taxonomy" id="447135"/>
    <lineage>
        <taxon>Eukaryota</taxon>
        <taxon>Metazoa</taxon>
        <taxon>Chordata</taxon>
        <taxon>Craniata</taxon>
        <taxon>Vertebrata</taxon>
        <taxon>Euteleostomi</taxon>
        <taxon>Mammalia</taxon>
        <taxon>Eutheria</taxon>
        <taxon>Euarchontoglires</taxon>
        <taxon>Glires</taxon>
        <taxon>Rodentia</taxon>
        <taxon>Myomorpha</taxon>
        <taxon>Muroidea</taxon>
        <taxon>Cricetidae</taxon>
        <taxon>Arvicolinae</taxon>
        <taxon>Myodes</taxon>
    </lineage>
</organism>
<keyword evidence="28" id="KW-1185">Reference proteome</keyword>
<feature type="compositionally biased region" description="Acidic residues" evidence="24">
    <location>
        <begin position="952"/>
        <end position="986"/>
    </location>
</feature>
<comment type="function">
    <text evidence="19">In complex with APBA2 and C99, a C-terminal APP fragment, abolishes C99 interaction with PSEN1 and thus APP C99 cleavage by gamma-secretase, most probably through stabilization of the direct interaction between APBA2 and APP.</text>
</comment>
<evidence type="ECO:0000256" key="14">
    <source>
        <dbReference type="ARBA" id="ARBA00023257"/>
    </source>
</evidence>
<protein>
    <recommendedName>
        <fullName evidence="26">Cadherin domain-containing protein</fullName>
    </recommendedName>
</protein>
<evidence type="ECO:0000256" key="18">
    <source>
        <dbReference type="ARBA" id="ARBA00057612"/>
    </source>
</evidence>
<dbReference type="InterPro" id="IPR015919">
    <property type="entry name" value="Cadherin-like_sf"/>
</dbReference>
<evidence type="ECO:0000256" key="17">
    <source>
        <dbReference type="ARBA" id="ARBA00035015"/>
    </source>
</evidence>
<comment type="function">
    <text evidence="18">As intracellular fragment AlcICD, suppresses APBB1-dependent transactivation stimulated by APP C-terminal intracellular fragment (AICD), most probably by competing with AICD for APBB1-binding.</text>
</comment>
<evidence type="ECO:0000313" key="27">
    <source>
        <dbReference type="EMBL" id="KAK7811098.1"/>
    </source>
</evidence>
<dbReference type="GO" id="GO:0051965">
    <property type="term" value="P:positive regulation of synapse assembly"/>
    <property type="evidence" value="ECO:0007669"/>
    <property type="project" value="TreeGrafter"/>
</dbReference>
<evidence type="ECO:0000256" key="5">
    <source>
        <dbReference type="ARBA" id="ARBA00022692"/>
    </source>
</evidence>
<comment type="subunit">
    <text evidence="21">Interacts with PSEN1.</text>
</comment>
<evidence type="ECO:0000256" key="12">
    <source>
        <dbReference type="ARBA" id="ARBA00023136"/>
    </source>
</evidence>
<comment type="similarity">
    <text evidence="17">Belongs to the calsyntenin family.</text>
</comment>
<evidence type="ECO:0000256" key="22">
    <source>
        <dbReference type="ARBA" id="ARBA00065044"/>
    </source>
</evidence>
<evidence type="ECO:0000256" key="25">
    <source>
        <dbReference type="SAM" id="Phobius"/>
    </source>
</evidence>
<dbReference type="GO" id="GO:0005789">
    <property type="term" value="C:endoplasmic reticulum membrane"/>
    <property type="evidence" value="ECO:0007669"/>
    <property type="project" value="UniProtKB-SubCell"/>
</dbReference>
<keyword evidence="11" id="KW-0770">Synapse</keyword>
<evidence type="ECO:0000256" key="20">
    <source>
        <dbReference type="ARBA" id="ARBA00058538"/>
    </source>
</evidence>
<keyword evidence="13" id="KW-0325">Glycoprotein</keyword>
<keyword evidence="14" id="KW-0628">Postsynaptic cell membrane</keyword>
<evidence type="ECO:0000256" key="24">
    <source>
        <dbReference type="SAM" id="MobiDB-lite"/>
    </source>
</evidence>
<dbReference type="FunFam" id="2.60.40.60:FF:000025">
    <property type="entry name" value="Calsyntenin 1"/>
    <property type="match status" value="1"/>
</dbReference>
<dbReference type="GO" id="GO:0045211">
    <property type="term" value="C:postsynaptic membrane"/>
    <property type="evidence" value="ECO:0007669"/>
    <property type="project" value="UniProtKB-SubCell"/>
</dbReference>
<dbReference type="CDD" id="cd11304">
    <property type="entry name" value="Cadherin_repeat"/>
    <property type="match status" value="2"/>
</dbReference>
<dbReference type="PANTHER" id="PTHR14139:SF4">
    <property type="entry name" value="CALSYNTENIN-1"/>
    <property type="match status" value="1"/>
</dbReference>
<evidence type="ECO:0000256" key="7">
    <source>
        <dbReference type="ARBA" id="ARBA00022737"/>
    </source>
</evidence>
<accession>A0AAW0I9E5</accession>
<dbReference type="GO" id="GO:0009986">
    <property type="term" value="C:cell surface"/>
    <property type="evidence" value="ECO:0007669"/>
    <property type="project" value="TreeGrafter"/>
</dbReference>
<evidence type="ECO:0000256" key="19">
    <source>
        <dbReference type="ARBA" id="ARBA00058463"/>
    </source>
</evidence>
<evidence type="ECO:0000256" key="4">
    <source>
        <dbReference type="ARBA" id="ARBA00022475"/>
    </source>
</evidence>
<evidence type="ECO:0000256" key="3">
    <source>
        <dbReference type="ARBA" id="ARBA00004614"/>
    </source>
</evidence>
<keyword evidence="4" id="KW-1003">Cell membrane</keyword>
<evidence type="ECO:0000313" key="28">
    <source>
        <dbReference type="Proteomes" id="UP001488838"/>
    </source>
</evidence>
<comment type="subunit">
    <text evidence="22">Interacts with APBB1; this interaction stabilizes AlcICD metabolism.</text>
</comment>
<feature type="transmembrane region" description="Helical" evidence="25">
    <location>
        <begin position="864"/>
        <end position="884"/>
    </location>
</feature>
<dbReference type="SUPFAM" id="SSF49313">
    <property type="entry name" value="Cadherin-like"/>
    <property type="match status" value="2"/>
</dbReference>
<dbReference type="GO" id="GO:0043005">
    <property type="term" value="C:neuron projection"/>
    <property type="evidence" value="ECO:0007669"/>
    <property type="project" value="UniProtKB-SubCell"/>
</dbReference>
<keyword evidence="9" id="KW-0130">Cell adhesion</keyword>
<dbReference type="Proteomes" id="UP001488838">
    <property type="component" value="Unassembled WGS sequence"/>
</dbReference>
<evidence type="ECO:0000256" key="2">
    <source>
        <dbReference type="ARBA" id="ARBA00004487"/>
    </source>
</evidence>
<keyword evidence="8 23" id="KW-0106">Calcium</keyword>
<reference evidence="27 28" key="1">
    <citation type="journal article" date="2023" name="bioRxiv">
        <title>Conserved and derived expression patterns and positive selection on dental genes reveal complex evolutionary context of ever-growing rodent molars.</title>
        <authorList>
            <person name="Calamari Z.T."/>
            <person name="Song A."/>
            <person name="Cohen E."/>
            <person name="Akter M."/>
            <person name="Roy R.D."/>
            <person name="Hallikas O."/>
            <person name="Christensen M.M."/>
            <person name="Li P."/>
            <person name="Marangoni P."/>
            <person name="Jernvall J."/>
            <person name="Klein O.D."/>
        </authorList>
    </citation>
    <scope>NUCLEOTIDE SEQUENCE [LARGE SCALE GENOMIC DNA]</scope>
    <source>
        <strain evidence="27">V071</strain>
    </source>
</reference>
<proteinExistence type="inferred from homology"/>
<dbReference type="GO" id="GO:0000139">
    <property type="term" value="C:Golgi membrane"/>
    <property type="evidence" value="ECO:0007669"/>
    <property type="project" value="UniProtKB-SubCell"/>
</dbReference>
<keyword evidence="6" id="KW-0732">Signal</keyword>
<gene>
    <name evidence="27" type="ORF">U0070_016038</name>
</gene>
<dbReference type="PANTHER" id="PTHR14139">
    <property type="entry name" value="CALSYNTENIN"/>
    <property type="match status" value="1"/>
</dbReference>
<dbReference type="Pfam" id="PF00028">
    <property type="entry name" value="Cadherin"/>
    <property type="match status" value="1"/>
</dbReference>
<evidence type="ECO:0000256" key="23">
    <source>
        <dbReference type="PROSITE-ProRule" id="PRU00043"/>
    </source>
</evidence>
<evidence type="ECO:0000256" key="10">
    <source>
        <dbReference type="ARBA" id="ARBA00022989"/>
    </source>
</evidence>
<comment type="caution">
    <text evidence="27">The sequence shown here is derived from an EMBL/GenBank/DDBJ whole genome shotgun (WGS) entry which is preliminary data.</text>
</comment>
<comment type="function">
    <text evidence="20">Postsynaptic adhesion molecule that binds to presynaptic neurexins to mediate both excitatory and inhibitory synapse formation. Promotes synapse development by acting as a cell adhesion molecule at the postsynaptic membrane, which associates with neurexin-alpha at the presynaptic membrane. Also functions as a cargo in axonal anterograde transport by acting as a molecular adapter that promotes KLC1 association with vesicles. Complex formation with APBA2 and APP, stabilizes APP metabolism and enhances APBA2-mediated suppression of beta-APP40 secretion, due to the retardation of intracellular APP maturation.</text>
</comment>
<dbReference type="Pfam" id="PF13385">
    <property type="entry name" value="Laminin_G_3"/>
    <property type="match status" value="1"/>
</dbReference>
<dbReference type="InterPro" id="IPR013320">
    <property type="entry name" value="ConA-like_dom_sf"/>
</dbReference>
<dbReference type="GO" id="GO:0007156">
    <property type="term" value="P:homophilic cell adhesion via plasma membrane adhesion molecules"/>
    <property type="evidence" value="ECO:0007669"/>
    <property type="project" value="InterPro"/>
</dbReference>
<feature type="region of interest" description="Disordered" evidence="24">
    <location>
        <begin position="946"/>
        <end position="1008"/>
    </location>
</feature>
<dbReference type="FunFam" id="2.60.40.60:FF:000085">
    <property type="entry name" value="Calsyntenin 1"/>
    <property type="match status" value="1"/>
</dbReference>
<evidence type="ECO:0000256" key="15">
    <source>
        <dbReference type="ARBA" id="ARBA00023273"/>
    </source>
</evidence>
<evidence type="ECO:0000256" key="1">
    <source>
        <dbReference type="ARBA" id="ARBA00004115"/>
    </source>
</evidence>
<dbReference type="FunFam" id="2.60.120.200:FF:000036">
    <property type="entry name" value="Calsyntenin 1"/>
    <property type="match status" value="1"/>
</dbReference>
<dbReference type="SMART" id="SM00112">
    <property type="entry name" value="CA"/>
    <property type="match status" value="2"/>
</dbReference>
<dbReference type="Gene3D" id="2.60.40.60">
    <property type="entry name" value="Cadherins"/>
    <property type="match status" value="2"/>
</dbReference>
<feature type="domain" description="Cadherin" evidence="26">
    <location>
        <begin position="95"/>
        <end position="195"/>
    </location>
</feature>
<keyword evidence="10 25" id="KW-1133">Transmembrane helix</keyword>
<evidence type="ECO:0000259" key="26">
    <source>
        <dbReference type="PROSITE" id="PS50268"/>
    </source>
</evidence>
<evidence type="ECO:0000256" key="8">
    <source>
        <dbReference type="ARBA" id="ARBA00022837"/>
    </source>
</evidence>
<keyword evidence="15" id="KW-0966">Cell projection</keyword>
<dbReference type="InterPro" id="IPR002126">
    <property type="entry name" value="Cadherin-like_dom"/>
</dbReference>
<sequence length="1008" mass="112160">MLSFEVTVTKEGEICDFKIHGQNVPFDAVVVDKSTGEGLIRSKEKLDCELQKDYTFTIQAFDCGKGPDGTGVKKSHKATVHIQVNDVNEYAPVFKEKSYKAAVVEGKQQGSILRVEAVDADCSPQFSQICSYEILTPDVPFTVDKDGYIKNTEKLNYGKEHQYKLTVTAYDCGKKRATEDVLVKISVKPTCSPGWQGWSNRIEYEPGTGALAVFPSIHLETCDEPVASVQVTVELETSHIGKGCDRDTYSEKSLHRLCGAAAGTSELLPSPSSSLNWTAGLPTDNGHDSDQVFEFNGTQAVRIPDGVVSLDPKEPFTISVWMRHGPFGRKKETILCSSDKTDMNRHHYSLYVHGCRLIFLLRQDPSEEKKYRPAEFHWKLNQVCDEDWHHFVLNVEFPSVTLYVDGVSHEPFSVTEDYPLHPTGIETQLVVGACWQEYAGVESGNETEPVTMASAGCWTPLPHPTPFHYSVSFKDGTLIHFTCRMRRANCILILDTISAACPHRASSLLLGLPYLPLSTLHPPWLHFGGCGDLHMTQFFRGNLAGLTIRSGKLADKKVIDCLYTCKEGLDLQVPEDGSRGVQIHASSSQAVLTLEGDDVAELDKALQHVSYLNSRQFPTPGIRRLRITSTVKCFNEAACIEVPPVEGYVMVLQPEEPKISLSGVHHFARAASEFESPEGVSLFPELRIISTITREVEPEGDGAEDPTVQESLVSEEIVHDLDTCEVTVEGEELNPEQESLEVDAARLQQKGIEVSHSDLGVVFTGVDTMASYEEVLHLLRYRNWHTRSLLDRKFKLICSELNGRYLSNEFKVEVNVIHTANPVEHANHMAAQPQFVHPEHRSFVDLSGHNLANPHPFAVVPSTATVVIVVCVSFLVFMIILGVFRIRAAHQRTMRDQDTGKENEMDWDDSALTITVNPMEVGAEVPPDCRAPETRATMAPCVLTYEDQHSSEEEEEEEEEEESEDGEEEEEITSAESESSEEEEGGPGDGQNATRQQQLEWDDSTLSY</sequence>
<evidence type="ECO:0000256" key="16">
    <source>
        <dbReference type="ARBA" id="ARBA00035006"/>
    </source>
</evidence>
<dbReference type="Gene3D" id="2.60.120.200">
    <property type="match status" value="1"/>
</dbReference>
<dbReference type="InterPro" id="IPR045588">
    <property type="entry name" value="CLSTN_C"/>
</dbReference>
<evidence type="ECO:0000256" key="9">
    <source>
        <dbReference type="ARBA" id="ARBA00022889"/>
    </source>
</evidence>
<dbReference type="Pfam" id="PF19699">
    <property type="entry name" value="CLSTN_C"/>
    <property type="match status" value="1"/>
</dbReference>
<comment type="subcellular location">
    <subcellularLocation>
        <location evidence="2">Cell projection</location>
        <location evidence="2">Neuron projection</location>
    </subcellularLocation>
    <subcellularLocation>
        <location evidence="1">Endoplasmic reticulum membrane</location>
        <topology evidence="1">Single-pass type I membrane protein</topology>
    </subcellularLocation>
    <subcellularLocation>
        <location evidence="3">Golgi apparatus membrane</location>
        <topology evidence="3">Single-pass type I membrane protein</topology>
    </subcellularLocation>
    <subcellularLocation>
        <location evidence="16">Postsynaptic cell membrane</location>
        <topology evidence="16">Single-pass type I membrane protein</topology>
    </subcellularLocation>
</comment>
<evidence type="ECO:0000256" key="21">
    <source>
        <dbReference type="ARBA" id="ARBA00063026"/>
    </source>
</evidence>
<dbReference type="GO" id="GO:0005509">
    <property type="term" value="F:calcium ion binding"/>
    <property type="evidence" value="ECO:0007669"/>
    <property type="project" value="UniProtKB-UniRule"/>
</dbReference>
<keyword evidence="5 25" id="KW-0812">Transmembrane</keyword>
<feature type="compositionally biased region" description="Polar residues" evidence="24">
    <location>
        <begin position="991"/>
        <end position="1008"/>
    </location>
</feature>
<feature type="domain" description="Cadherin" evidence="26">
    <location>
        <begin position="17"/>
        <end position="94"/>
    </location>
</feature>
<keyword evidence="12 25" id="KW-0472">Membrane</keyword>
<name>A0AAW0I9E5_MYOGA</name>
<evidence type="ECO:0000256" key="6">
    <source>
        <dbReference type="ARBA" id="ARBA00022729"/>
    </source>
</evidence>
<dbReference type="GO" id="GO:0050806">
    <property type="term" value="P:positive regulation of synaptic transmission"/>
    <property type="evidence" value="ECO:0007669"/>
    <property type="project" value="TreeGrafter"/>
</dbReference>
<dbReference type="EMBL" id="JBBHLL010000181">
    <property type="protein sequence ID" value="KAK7811098.1"/>
    <property type="molecule type" value="Genomic_DNA"/>
</dbReference>